<dbReference type="Proteomes" id="UP001165283">
    <property type="component" value="Unassembled WGS sequence"/>
</dbReference>
<comment type="caution">
    <text evidence="2">The sequence shown here is derived from an EMBL/GenBank/DDBJ whole genome shotgun (WGS) entry which is preliminary data.</text>
</comment>
<gene>
    <name evidence="2" type="ORF">KDL28_30760</name>
</gene>
<dbReference type="PANTHER" id="PTHR38011">
    <property type="entry name" value="DIHYDROFOLATE REDUCTASE FAMILY PROTEIN (AFU_ORTHOLOGUE AFUA_8G06820)"/>
    <property type="match status" value="1"/>
</dbReference>
<accession>A0ABT1A8U1</accession>
<dbReference type="Gene3D" id="3.40.430.10">
    <property type="entry name" value="Dihydrofolate Reductase, subunit A"/>
    <property type="match status" value="1"/>
</dbReference>
<keyword evidence="3" id="KW-1185">Reference proteome</keyword>
<dbReference type="InterPro" id="IPR024072">
    <property type="entry name" value="DHFR-like_dom_sf"/>
</dbReference>
<dbReference type="Pfam" id="PF01872">
    <property type="entry name" value="RibD_C"/>
    <property type="match status" value="1"/>
</dbReference>
<organism evidence="2 3">
    <name type="scientific">Pseudonocardia humida</name>
    <dbReference type="NCBI Taxonomy" id="2800819"/>
    <lineage>
        <taxon>Bacteria</taxon>
        <taxon>Bacillati</taxon>
        <taxon>Actinomycetota</taxon>
        <taxon>Actinomycetes</taxon>
        <taxon>Pseudonocardiales</taxon>
        <taxon>Pseudonocardiaceae</taxon>
        <taxon>Pseudonocardia</taxon>
    </lineage>
</organism>
<sequence>MRKLVVAAITSLDGYCEGPGGDVMVLPMDHTFDEHNAERLRSASTLLLGRNTFQGFLRFWPPVAADPAERPVEREISRRNSAIEKVVVSDGLTPAGTGVWAGTTRIVSRAQAHAEVAALKEGDGGDVLVFGSRTMWHDLLRAGLVDELYLMVGPVVLGGGSPTLPVGAALRLLEARTRRDSDNVLLRYDARPTA</sequence>
<dbReference type="SUPFAM" id="SSF53597">
    <property type="entry name" value="Dihydrofolate reductase-like"/>
    <property type="match status" value="1"/>
</dbReference>
<reference evidence="2" key="1">
    <citation type="submission" date="2021-04" db="EMBL/GenBank/DDBJ databases">
        <title>Pseudonocardia sp. nov., isolated from sandy soil of mangrove forest.</title>
        <authorList>
            <person name="Zan Z."/>
            <person name="Huang R."/>
            <person name="Liu W."/>
        </authorList>
    </citation>
    <scope>NUCLEOTIDE SEQUENCE</scope>
    <source>
        <strain evidence="2">S2-4</strain>
    </source>
</reference>
<evidence type="ECO:0000313" key="3">
    <source>
        <dbReference type="Proteomes" id="UP001165283"/>
    </source>
</evidence>
<protein>
    <submittedName>
        <fullName evidence="2">Dihydrofolate reductase family protein</fullName>
    </submittedName>
</protein>
<dbReference type="InterPro" id="IPR002734">
    <property type="entry name" value="RibDG_C"/>
</dbReference>
<dbReference type="EMBL" id="JAGSOV010000065">
    <property type="protein sequence ID" value="MCO1659461.1"/>
    <property type="molecule type" value="Genomic_DNA"/>
</dbReference>
<dbReference type="RefSeq" id="WP_252444279.1">
    <property type="nucleotide sequence ID" value="NZ_JAGSOV010000065.1"/>
</dbReference>
<evidence type="ECO:0000313" key="2">
    <source>
        <dbReference type="EMBL" id="MCO1659461.1"/>
    </source>
</evidence>
<name>A0ABT1A8U1_9PSEU</name>
<evidence type="ECO:0000259" key="1">
    <source>
        <dbReference type="Pfam" id="PF01872"/>
    </source>
</evidence>
<dbReference type="InterPro" id="IPR050765">
    <property type="entry name" value="Riboflavin_Biosynth_HTPR"/>
</dbReference>
<proteinExistence type="predicted"/>
<feature type="domain" description="Bacterial bifunctional deaminase-reductase C-terminal" evidence="1">
    <location>
        <begin position="2"/>
        <end position="172"/>
    </location>
</feature>
<dbReference type="PANTHER" id="PTHR38011:SF11">
    <property type="entry name" value="2,5-DIAMINO-6-RIBOSYLAMINO-4(3H)-PYRIMIDINONE 5'-PHOSPHATE REDUCTASE"/>
    <property type="match status" value="1"/>
</dbReference>